<comment type="function">
    <text evidence="1">Binds to DNA and alters its conformation. May be involved in regulation of gene expression, nucleoid organization and DNA protection.</text>
</comment>
<dbReference type="PATRIC" id="fig|199.248.peg.1771"/>
<dbReference type="GO" id="GO:0043590">
    <property type="term" value="C:bacterial nucleoid"/>
    <property type="evidence" value="ECO:0007669"/>
    <property type="project" value="UniProtKB-UniRule"/>
</dbReference>
<dbReference type="KEGG" id="ccoc:CCON33237_1718"/>
<dbReference type="EMBL" id="CP012541">
    <property type="protein sequence ID" value="ALF48358.1"/>
    <property type="molecule type" value="Genomic_DNA"/>
</dbReference>
<dbReference type="Gene3D" id="3.30.1310.10">
    <property type="entry name" value="Nucleoid-associated protein YbaB-like domain"/>
    <property type="match status" value="1"/>
</dbReference>
<evidence type="ECO:0000313" key="4">
    <source>
        <dbReference type="Proteomes" id="UP000066049"/>
    </source>
</evidence>
<dbReference type="PANTHER" id="PTHR33449:SF1">
    <property type="entry name" value="NUCLEOID-ASSOCIATED PROTEIN YBAB"/>
    <property type="match status" value="1"/>
</dbReference>
<feature type="region of interest" description="Disordered" evidence="2">
    <location>
        <begin position="19"/>
        <end position="38"/>
    </location>
</feature>
<proteinExistence type="inferred from homology"/>
<dbReference type="PIRSF" id="PIRSF004555">
    <property type="entry name" value="UCP004555"/>
    <property type="match status" value="1"/>
</dbReference>
<keyword evidence="1 3" id="KW-0238">DNA-binding</keyword>
<comment type="similarity">
    <text evidence="1">Belongs to the YbaB/EbfC family.</text>
</comment>
<dbReference type="GO" id="GO:0005829">
    <property type="term" value="C:cytosol"/>
    <property type="evidence" value="ECO:0007669"/>
    <property type="project" value="TreeGrafter"/>
</dbReference>
<dbReference type="InterPro" id="IPR036894">
    <property type="entry name" value="YbaB-like_sf"/>
</dbReference>
<comment type="subunit">
    <text evidence="1">Homodimer.</text>
</comment>
<name>A0A0M3V2Q8_9BACT</name>
<dbReference type="RefSeq" id="WP_054197266.1">
    <property type="nucleotide sequence ID" value="NZ_CABMKQ010000033.1"/>
</dbReference>
<feature type="compositionally biased region" description="Basic and acidic residues" evidence="2">
    <location>
        <begin position="19"/>
        <end position="34"/>
    </location>
</feature>
<dbReference type="Proteomes" id="UP000066049">
    <property type="component" value="Chromosome"/>
</dbReference>
<comment type="subcellular location">
    <subcellularLocation>
        <location evidence="1">Cytoplasm</location>
        <location evidence="1">Nucleoid</location>
    </subcellularLocation>
</comment>
<reference evidence="4" key="1">
    <citation type="submission" date="2015-08" db="EMBL/GenBank/DDBJ databases">
        <title>Comparative genomics of the Campylobacter concisus group.</title>
        <authorList>
            <person name="Miller W.G."/>
            <person name="Yee E."/>
            <person name="Chapman M.H."/>
            <person name="Huynh S."/>
            <person name="Bono J.L."/>
            <person name="On S.L.W."/>
            <person name="St Leger J."/>
            <person name="Foster G."/>
            <person name="Parker C.T."/>
        </authorList>
    </citation>
    <scope>NUCLEOTIDE SEQUENCE [LARGE SCALE GENOMIC DNA]</scope>
    <source>
        <strain evidence="4">ATCC 33237</strain>
    </source>
</reference>
<dbReference type="Pfam" id="PF02575">
    <property type="entry name" value="YbaB_DNA_bd"/>
    <property type="match status" value="1"/>
</dbReference>
<dbReference type="HAMAP" id="MF_00274">
    <property type="entry name" value="DNA_YbaB_EbfC"/>
    <property type="match status" value="1"/>
</dbReference>
<organism evidence="3 4">
    <name type="scientific">Campylobacter concisus</name>
    <dbReference type="NCBI Taxonomy" id="199"/>
    <lineage>
        <taxon>Bacteria</taxon>
        <taxon>Pseudomonadati</taxon>
        <taxon>Campylobacterota</taxon>
        <taxon>Epsilonproteobacteria</taxon>
        <taxon>Campylobacterales</taxon>
        <taxon>Campylobacteraceae</taxon>
        <taxon>Campylobacter</taxon>
    </lineage>
</organism>
<sequence>MFEGFDFSKMGQMLEDVQRQAKQIEEESKNKEFGAKSGGGLVSVRANGSGEILDISIDDSLLEDKESMQILLISAVNDVLKSVEADKKNTASRMLGGLASMGIK</sequence>
<dbReference type="GeneID" id="28663399"/>
<evidence type="ECO:0000256" key="2">
    <source>
        <dbReference type="SAM" id="MobiDB-lite"/>
    </source>
</evidence>
<keyword evidence="1" id="KW-0963">Cytoplasm</keyword>
<evidence type="ECO:0000313" key="3">
    <source>
        <dbReference type="EMBL" id="ALF48358.1"/>
    </source>
</evidence>
<accession>A0A0M3V2Q8</accession>
<evidence type="ECO:0000256" key="1">
    <source>
        <dbReference type="HAMAP-Rule" id="MF_00274"/>
    </source>
</evidence>
<dbReference type="NCBIfam" id="TIGR00103">
    <property type="entry name" value="DNA_YbaB_EbfC"/>
    <property type="match status" value="1"/>
</dbReference>
<protein>
    <recommendedName>
        <fullName evidence="1">Nucleoid-associated protein CCON33237_1718</fullName>
    </recommendedName>
</protein>
<gene>
    <name evidence="3" type="ORF">CCON33237_1718</name>
</gene>
<dbReference type="GO" id="GO:0003677">
    <property type="term" value="F:DNA binding"/>
    <property type="evidence" value="ECO:0007669"/>
    <property type="project" value="UniProtKB-UniRule"/>
</dbReference>
<dbReference type="PANTHER" id="PTHR33449">
    <property type="entry name" value="NUCLEOID-ASSOCIATED PROTEIN YBAB"/>
    <property type="match status" value="1"/>
</dbReference>
<dbReference type="AlphaFoldDB" id="A0A0M3V2Q8"/>
<dbReference type="SUPFAM" id="SSF82607">
    <property type="entry name" value="YbaB-like"/>
    <property type="match status" value="1"/>
</dbReference>
<dbReference type="InterPro" id="IPR004401">
    <property type="entry name" value="YbaB/EbfC"/>
</dbReference>